<dbReference type="EMBL" id="AAMAIN010000026">
    <property type="protein sequence ID" value="EDF2958638.1"/>
    <property type="molecule type" value="Genomic_DNA"/>
</dbReference>
<gene>
    <name evidence="11" type="ORF">A3U78_21040</name>
    <name evidence="10" type="ORF">A3V28_20025</name>
    <name evidence="20" type="ORF">ABA47_1589</name>
    <name evidence="19" type="ORF">ABA47_2219</name>
    <name evidence="23" type="ORF">ACT96_16850</name>
    <name evidence="22" type="ORF">AGN17_15885</name>
    <name evidence="9" type="ORF">AU775_18670</name>
    <name evidence="14" type="ORF">B0F61_15990</name>
    <name evidence="15" type="ORF">B9756_21980</name>
    <name evidence="12" type="ORF">BJO06_12300</name>
    <name evidence="13" type="ORF">BZ881_19860</name>
    <name evidence="27" type="ORF">C9F08_19910</name>
    <name evidence="16" type="ORF">CB498_21340</name>
    <name evidence="17" type="ORF">CBQ45_16245</name>
    <name evidence="26" type="ORF">CRE05_19985</name>
    <name evidence="25" type="ORF">D4E56_03030</name>
    <name evidence="7" type="ORF">D8S08_19565</name>
    <name evidence="24" type="ORF">DLM07_19280</name>
    <name evidence="5" type="ORF">DLQ89_20465</name>
    <name evidence="6" type="ORF">DS187_19830</name>
    <name evidence="8" type="ORF">EZX35_21580</name>
    <name evidence="18" type="ORF">GDN42_17860</name>
    <name evidence="21" type="ORF">ZQ07_20640</name>
</gene>
<evidence type="ECO:0000313" key="20">
    <source>
        <dbReference type="EMBL" id="KOX85069.1"/>
    </source>
</evidence>
<dbReference type="EMBL" id="RSQT01000039">
    <property type="protein sequence ID" value="MIQ22936.1"/>
    <property type="molecule type" value="Genomic_DNA"/>
</dbReference>
<evidence type="ECO:0000313" key="22">
    <source>
        <dbReference type="EMBL" id="MIR95076.1"/>
    </source>
</evidence>
<evidence type="ECO:0000313" key="28">
    <source>
        <dbReference type="Proteomes" id="UP000037735"/>
    </source>
</evidence>
<dbReference type="Proteomes" id="UP000297537">
    <property type="component" value="Unassembled WGS sequence"/>
</dbReference>
<dbReference type="EMBL" id="LIHI01000002">
    <property type="protein sequence ID" value="KOX85069.1"/>
    <property type="molecule type" value="Genomic_DNA"/>
</dbReference>
<dbReference type="OMA" id="YPRMGNI"/>
<evidence type="ECO:0000313" key="17">
    <source>
        <dbReference type="EMBL" id="EDI2532502.1"/>
    </source>
</evidence>
<dbReference type="PANTHER" id="PTHR43309:SF3">
    <property type="entry name" value="5-OXOPROLINASE SUBUNIT C"/>
    <property type="match status" value="1"/>
</dbReference>
<dbReference type="GO" id="GO:0016829">
    <property type="term" value="F:lyase activity"/>
    <property type="evidence" value="ECO:0007669"/>
    <property type="project" value="UniProtKB-KW"/>
</dbReference>
<accession>A0A1R3C8D5</accession>
<reference evidence="6" key="6">
    <citation type="submission" date="2018-07" db="EMBL/GenBank/DDBJ databases">
        <authorList>
            <person name="Ashton P.M."/>
            <person name="Dallman T."/>
            <person name="Nair S."/>
            <person name="De Pinna E."/>
            <person name="Peters T."/>
            <person name="Grant K."/>
        </authorList>
    </citation>
    <scope>NUCLEOTIDE SEQUENCE [LARGE SCALE GENOMIC DNA]</scope>
    <source>
        <strain evidence="10">101434</strain>
        <strain evidence="11">103641</strain>
        <strain evidence="24">149315</strain>
        <strain evidence="13">189235</strain>
        <strain evidence="16">364196</strain>
        <strain evidence="21">38306</strain>
        <strain evidence="5">484130</strain>
        <strain evidence="6">565068</strain>
        <strain evidence="9">56960</strain>
        <strain evidence="25">572516</strain>
        <strain evidence="7">612542</strain>
        <strain evidence="8">684742</strain>
    </source>
</reference>
<evidence type="ECO:0000313" key="23">
    <source>
        <dbReference type="EMBL" id="MIS09079.1"/>
    </source>
</evidence>
<organism evidence="19 28">
    <name type="scientific">Salmonella enteritidis</name>
    <dbReference type="NCBI Taxonomy" id="149539"/>
    <lineage>
        <taxon>Bacteria</taxon>
        <taxon>Pseudomonadati</taxon>
        <taxon>Pseudomonadota</taxon>
        <taxon>Gammaproteobacteria</taxon>
        <taxon>Enterobacterales</taxon>
        <taxon>Enterobacteriaceae</taxon>
        <taxon>Salmonella</taxon>
    </lineage>
</organism>
<evidence type="ECO:0000313" key="16">
    <source>
        <dbReference type="EMBL" id="EDH6707504.1"/>
    </source>
</evidence>
<keyword evidence="12" id="KW-0456">Lyase</keyword>
<keyword evidence="7" id="KW-0808">Transferase</keyword>
<dbReference type="Gene3D" id="2.40.100.10">
    <property type="entry name" value="Cyclophilin-like"/>
    <property type="match status" value="1"/>
</dbReference>
<dbReference type="EMBL" id="AAMBFU010000008">
    <property type="protein sequence ID" value="EDF5686233.1"/>
    <property type="molecule type" value="Genomic_DNA"/>
</dbReference>
<feature type="domain" description="Carboxyltransferase" evidence="4">
    <location>
        <begin position="23"/>
        <end position="298"/>
    </location>
</feature>
<dbReference type="EMBL" id="AALLBU010000036">
    <property type="protein sequence ID" value="EDA7386095.1"/>
    <property type="molecule type" value="Genomic_DNA"/>
</dbReference>
<dbReference type="EMBL" id="AAMFGN010000015">
    <property type="protein sequence ID" value="EDG7641967.1"/>
    <property type="molecule type" value="Genomic_DNA"/>
</dbReference>
<dbReference type="Proteomes" id="UP000839702">
    <property type="component" value="Unassembled WGS sequence"/>
</dbReference>
<evidence type="ECO:0000313" key="5">
    <source>
        <dbReference type="EMBL" id="EBU8211245.1"/>
    </source>
</evidence>
<dbReference type="NCBIfam" id="TIGR00724">
    <property type="entry name" value="urea_amlyse_rel"/>
    <property type="match status" value="1"/>
</dbReference>
<evidence type="ECO:0000313" key="11">
    <source>
        <dbReference type="EMBL" id="EDA7386095.1"/>
    </source>
</evidence>
<reference evidence="19 28" key="1">
    <citation type="submission" date="2015-08" db="EMBL/GenBank/DDBJ databases">
        <title>Draft genome sequence of a Salmonella Enteritidis strain from day-old chicks.</title>
        <authorList>
            <person name="Clemente L."/>
            <person name="Jones-Dias D."/>
            <person name="Egas C."/>
            <person name="Fookes M."/>
            <person name="Thomson N.R."/>
            <person name="Manageiro V."/>
            <person name="Canica M."/>
        </authorList>
    </citation>
    <scope>NUCLEOTIDE SEQUENCE [LARGE SCALE GENOMIC DNA]</scope>
    <source>
        <strain evidence="19 28">LV60</strain>
    </source>
</reference>
<dbReference type="Pfam" id="PF02626">
    <property type="entry name" value="CT_A_B"/>
    <property type="match status" value="1"/>
</dbReference>
<evidence type="ECO:0000256" key="1">
    <source>
        <dbReference type="ARBA" id="ARBA00022741"/>
    </source>
</evidence>
<evidence type="ECO:0000256" key="3">
    <source>
        <dbReference type="ARBA" id="ARBA00022840"/>
    </source>
</evidence>
<dbReference type="SMART" id="SM00797">
    <property type="entry name" value="AHS2"/>
    <property type="match status" value="1"/>
</dbReference>
<dbReference type="EMBL" id="AAHDJF010000055">
    <property type="protein sequence ID" value="EBU8211245.1"/>
    <property type="molecule type" value="Genomic_DNA"/>
</dbReference>
<dbReference type="EMBL" id="RSSB01000006">
    <property type="protein sequence ID" value="MIR95076.1"/>
    <property type="molecule type" value="Genomic_DNA"/>
</dbReference>
<dbReference type="Proteomes" id="UP000839583">
    <property type="component" value="Unassembled WGS sequence"/>
</dbReference>
<dbReference type="Proteomes" id="UP000268418">
    <property type="component" value="Unassembled WGS sequence"/>
</dbReference>
<evidence type="ECO:0000313" key="21">
    <source>
        <dbReference type="EMBL" id="MIQ22936.1"/>
    </source>
</evidence>
<reference evidence="27 32" key="4">
    <citation type="submission" date="2018-03" db="EMBL/GenBank/DDBJ databases">
        <title>Non-Typhoidal Salmonella genome sequencing and assembly.</title>
        <authorList>
            <person name="Matchawe C."/>
        </authorList>
    </citation>
    <scope>NUCLEOTIDE SEQUENCE [LARGE SCALE GENOMIC DNA]</scope>
    <source>
        <strain evidence="27 32">20dea</strain>
    </source>
</reference>
<dbReference type="Proteomes" id="UP000839643">
    <property type="component" value="Unassembled WGS sequence"/>
</dbReference>
<dbReference type="InterPro" id="IPR003778">
    <property type="entry name" value="CT_A_B"/>
</dbReference>
<dbReference type="EMBL" id="AALSAF010000005">
    <property type="protein sequence ID" value="EDC7688752.1"/>
    <property type="molecule type" value="Genomic_DNA"/>
</dbReference>
<comment type="caution">
    <text evidence="19">The sequence shown here is derived from an EMBL/GenBank/DDBJ whole genome shotgun (WGS) entry which is preliminary data.</text>
</comment>
<evidence type="ECO:0000313" key="6">
    <source>
        <dbReference type="EMBL" id="EBX6310114.1"/>
    </source>
</evidence>
<dbReference type="EMBL" id="AAMKIN010000006">
    <property type="protein sequence ID" value="EDI2532502.1"/>
    <property type="molecule type" value="Genomic_DNA"/>
</dbReference>
<dbReference type="Proteomes" id="UP000839657">
    <property type="component" value="Unassembled WGS sequence"/>
</dbReference>
<evidence type="ECO:0000313" key="10">
    <source>
        <dbReference type="EMBL" id="ECZ9360388.1"/>
    </source>
</evidence>
<dbReference type="RefSeq" id="WP_000932039.1">
    <property type="nucleotide sequence ID" value="NZ_CATNUL010000001.1"/>
</dbReference>
<evidence type="ECO:0000313" key="18">
    <source>
        <dbReference type="EMBL" id="HAA1100038.1"/>
    </source>
</evidence>
<dbReference type="Proteomes" id="UP000839913">
    <property type="component" value="Unassembled WGS sequence"/>
</dbReference>
<dbReference type="EMBL" id="AALDBB010000031">
    <property type="protein sequence ID" value="ECY4068966.1"/>
    <property type="molecule type" value="Genomic_DNA"/>
</dbReference>
<dbReference type="EMBL" id="AAHQHJ010000041">
    <property type="protein sequence ID" value="EBZ1786101.1"/>
    <property type="molecule type" value="Genomic_DNA"/>
</dbReference>
<keyword evidence="1" id="KW-0547">Nucleotide-binding</keyword>
<dbReference type="EMBL" id="AAHLVR010000017">
    <property type="protein sequence ID" value="EBX6310114.1"/>
    <property type="molecule type" value="Genomic_DNA"/>
</dbReference>
<keyword evidence="2 5" id="KW-0378">Hydrolase</keyword>
<dbReference type="NCBIfam" id="NF045499">
    <property type="entry name" value="PxpC_5OPro"/>
    <property type="match status" value="1"/>
</dbReference>
<dbReference type="EMBL" id="RUPV01000002">
    <property type="protein sequence ID" value="MKZ71305.1"/>
    <property type="molecule type" value="Genomic_DNA"/>
</dbReference>
<dbReference type="EMBL" id="LIHI01000004">
    <property type="protein sequence ID" value="KOX83453.1"/>
    <property type="molecule type" value="Genomic_DNA"/>
</dbReference>
<dbReference type="InterPro" id="IPR052708">
    <property type="entry name" value="PxpC"/>
</dbReference>
<dbReference type="Proteomes" id="UP000839912">
    <property type="component" value="Unassembled WGS sequence"/>
</dbReference>
<evidence type="ECO:0000313" key="13">
    <source>
        <dbReference type="EMBL" id="EDF2958638.1"/>
    </source>
</evidence>
<evidence type="ECO:0000259" key="4">
    <source>
        <dbReference type="SMART" id="SM00797"/>
    </source>
</evidence>
<dbReference type="Proteomes" id="UP000839577">
    <property type="component" value="Unassembled WGS sequence"/>
</dbReference>
<dbReference type="Proteomes" id="UP000839910">
    <property type="component" value="Unassembled WGS sequence"/>
</dbReference>
<evidence type="ECO:0000313" key="31">
    <source>
        <dbReference type="Proteomes" id="UP000278953"/>
    </source>
</evidence>
<evidence type="ECO:0000313" key="26">
    <source>
        <dbReference type="EMBL" id="RFR78146.1"/>
    </source>
</evidence>
<dbReference type="GO" id="GO:0016787">
    <property type="term" value="F:hydrolase activity"/>
    <property type="evidence" value="ECO:0007669"/>
    <property type="project" value="UniProtKB-KW"/>
</dbReference>
<dbReference type="EMBL" id="AAHYCB010000023">
    <property type="protein sequence ID" value="ECB5914326.1"/>
    <property type="molecule type" value="Genomic_DNA"/>
</dbReference>
<proteinExistence type="predicted"/>
<dbReference type="Proteomes" id="UP000885271">
    <property type="component" value="Unassembled WGS sequence"/>
</dbReference>
<evidence type="ECO:0000313" key="9">
    <source>
        <dbReference type="EMBL" id="ECY4068966.1"/>
    </source>
</evidence>
<dbReference type="PANTHER" id="PTHR43309">
    <property type="entry name" value="5-OXOPROLINASE SUBUNIT C"/>
    <property type="match status" value="1"/>
</dbReference>
<accession>A0A3E1XBH2</accession>
<reference evidence="18" key="3">
    <citation type="journal article" date="2018" name="Genome Biol.">
        <title>SKESA: strategic k-mer extension for scrupulous assemblies.</title>
        <authorList>
            <person name="Souvorov A."/>
            <person name="Agarwala R."/>
            <person name="Lipman D.J."/>
        </authorList>
    </citation>
    <scope>NUCLEOTIDE SEQUENCE</scope>
    <source>
        <strain evidence="18">CAL-FD-2018-MI-1381-0006</strain>
    </source>
</reference>
<dbReference type="EMBL" id="PDBK01000031">
    <property type="protein sequence ID" value="RFR78146.1"/>
    <property type="molecule type" value="Genomic_DNA"/>
</dbReference>
<evidence type="ECO:0000313" key="7">
    <source>
        <dbReference type="EMBL" id="EBZ1786101.1"/>
    </source>
</evidence>
<dbReference type="Proteomes" id="UP000885269">
    <property type="component" value="Unassembled WGS sequence"/>
</dbReference>
<evidence type="ECO:0000313" key="30">
    <source>
        <dbReference type="Proteomes" id="UP000268418"/>
    </source>
</evidence>
<evidence type="ECO:0000313" key="12">
    <source>
        <dbReference type="EMBL" id="EDC7688752.1"/>
    </source>
</evidence>
<dbReference type="GO" id="GO:0016740">
    <property type="term" value="F:transferase activity"/>
    <property type="evidence" value="ECO:0007669"/>
    <property type="project" value="UniProtKB-KW"/>
</dbReference>
<dbReference type="SUPFAM" id="SSF50891">
    <property type="entry name" value="Cyclophilin-like"/>
    <property type="match status" value="1"/>
</dbReference>
<evidence type="ECO:0000313" key="15">
    <source>
        <dbReference type="EMBL" id="EDG7641967.1"/>
    </source>
</evidence>
<reference evidence="26 29" key="2">
    <citation type="submission" date="2017-08" db="EMBL/GenBank/DDBJ databases">
        <title>Produce relevant pathogen strain collection.</title>
        <authorList>
            <person name="Harrand S."/>
        </authorList>
    </citation>
    <scope>NUCLEOTIDE SEQUENCE [LARGE SCALE GENOMIC DNA]</scope>
    <source>
        <strain evidence="26 29">BAA 1045</strain>
    </source>
</reference>
<dbReference type="KEGG" id="senl:IY59_03540"/>
<dbReference type="Proteomes" id="UP000839564">
    <property type="component" value="Unassembled WGS sequence"/>
</dbReference>
<dbReference type="Proteomes" id="UP000839635">
    <property type="component" value="Unassembled WGS sequence"/>
</dbReference>
<evidence type="ECO:0000313" key="25">
    <source>
        <dbReference type="EMBL" id="MKZ71305.1"/>
    </source>
</evidence>
<keyword evidence="3" id="KW-0067">ATP-binding</keyword>
<dbReference type="InterPro" id="IPR029000">
    <property type="entry name" value="Cyclophilin-like_dom_sf"/>
</dbReference>
<dbReference type="EMBL" id="AALIIV010000025">
    <property type="protein sequence ID" value="ECZ9360388.1"/>
    <property type="molecule type" value="Genomic_DNA"/>
</dbReference>
<evidence type="ECO:0000313" key="32">
    <source>
        <dbReference type="Proteomes" id="UP000297537"/>
    </source>
</evidence>
<evidence type="ECO:0000313" key="27">
    <source>
        <dbReference type="EMBL" id="TGC92222.1"/>
    </source>
</evidence>
<dbReference type="Proteomes" id="UP000278953">
    <property type="component" value="Unassembled WGS sequence"/>
</dbReference>
<dbReference type="Proteomes" id="UP000839651">
    <property type="component" value="Unassembled WGS sequence"/>
</dbReference>
<evidence type="ECO:0000313" key="14">
    <source>
        <dbReference type="EMBL" id="EDF5686233.1"/>
    </source>
</evidence>
<sequence>MLNIIRAGIYTSVQDSGRHGFRQSGLSHCGALDKPAFQTANLLVGNDANAPALEITLGQLVVEFENETWFALTGAGCEAQLDDQPVWTGWRLPVKAGQRLTLHRPLHGMRSYLAVAGGIAVPEVMGSCSTDLKSGIGGLEGRLLKDGDRLAMGKPSRQFSGPQGVKQLLWGNRIRALPGPEYREFDRASQEAFWRSPWQLSPQSNRMGYRLQGQSLTRTTDRELLSHGLLPGVVQVPYNGQPIVLMNDAQTTGGYPRIACIIEADMYHLAQIPLGQPIHFVQCSLEEALNARRERQRYLEQLTWRLQHEH</sequence>
<dbReference type="EMBL" id="AAMIKG010000022">
    <property type="protein sequence ID" value="EDH6707504.1"/>
    <property type="molecule type" value="Genomic_DNA"/>
</dbReference>
<dbReference type="Proteomes" id="UP000037735">
    <property type="component" value="Unassembled WGS sequence"/>
</dbReference>
<dbReference type="EMBL" id="RSSM01000006">
    <property type="protein sequence ID" value="MIS09079.1"/>
    <property type="molecule type" value="Genomic_DNA"/>
</dbReference>
<dbReference type="Proteomes" id="UP000260687">
    <property type="component" value="Unassembled WGS sequence"/>
</dbReference>
<dbReference type="EMBL" id="DAAAMC010000044">
    <property type="protein sequence ID" value="HAA1100038.1"/>
    <property type="molecule type" value="Genomic_DNA"/>
</dbReference>
<evidence type="ECO:0000313" key="19">
    <source>
        <dbReference type="EMBL" id="KOX83453.1"/>
    </source>
</evidence>
<accession>A0A3R0PIW8</accession>
<dbReference type="InterPro" id="IPR053526">
    <property type="entry name" value="5-oxoprolinase_subunit"/>
</dbReference>
<dbReference type="AlphaFoldDB" id="A0A1R3C8D5"/>
<dbReference type="GO" id="GO:0005524">
    <property type="term" value="F:ATP binding"/>
    <property type="evidence" value="ECO:0007669"/>
    <property type="project" value="UniProtKB-KW"/>
</dbReference>
<dbReference type="Proteomes" id="UP000839685">
    <property type="component" value="Unassembled WGS sequence"/>
</dbReference>
<evidence type="ECO:0000313" key="29">
    <source>
        <dbReference type="Proteomes" id="UP000260687"/>
    </source>
</evidence>
<evidence type="ECO:0000313" key="24">
    <source>
        <dbReference type="EMBL" id="MJE24597.1"/>
    </source>
</evidence>
<evidence type="ECO:0000256" key="2">
    <source>
        <dbReference type="ARBA" id="ARBA00022801"/>
    </source>
</evidence>
<dbReference type="Proteomes" id="UP000885292">
    <property type="component" value="Unassembled WGS sequence"/>
</dbReference>
<dbReference type="Proteomes" id="UP000839574">
    <property type="component" value="Unassembled WGS sequence"/>
</dbReference>
<reference evidence="17" key="7">
    <citation type="submission" date="2019-10" db="EMBL/GenBank/DDBJ databases">
        <authorList>
            <consortium name="PulseNet: The National Subtyping Network for Foodborne Disease Surveillance"/>
            <person name="Tarr C.L."/>
            <person name="Trees E."/>
            <person name="Katz L.S."/>
            <person name="Carleton-Romer H.A."/>
            <person name="Stroika S."/>
            <person name="Kucerova Z."/>
            <person name="Roache K.F."/>
            <person name="Sabol A.L."/>
            <person name="Besser J."/>
            <person name="Gerner-Smidt P."/>
        </authorList>
    </citation>
    <scope>NUCLEOTIDE SEQUENCE [LARGE SCALE GENOMIC DNA]</scope>
    <source>
        <strain evidence="12">PNUSAS004231</strain>
        <strain evidence="17">PNUSAS013738</strain>
    </source>
</reference>
<name>A0A1R3C8D5_SALEN</name>
<dbReference type="EMBL" id="PYKJ01000415">
    <property type="protein sequence ID" value="TGC92222.1"/>
    <property type="molecule type" value="Genomic_DNA"/>
</dbReference>
<reference evidence="14 31" key="5">
    <citation type="submission" date="2018-07" db="EMBL/GenBank/DDBJ databases">
        <authorList>
            <consortium name="GenomeTrakr network: Whole genome sequencing for foodborne pathogen traceback"/>
        </authorList>
    </citation>
    <scope>NUCLEOTIDE SEQUENCE [LARGE SCALE GENOMIC DNA]</scope>
    <source>
        <strain evidence="23 30">15MN00229</strain>
        <strain evidence="22 31">ARIM-SE2047-05</strain>
        <strain evidence="15">FSIS1700529</strain>
        <strain evidence="14">FSIS1709923</strain>
    </source>
</reference>
<protein>
    <submittedName>
        <fullName evidence="12">5-oxoprolinase/urea amidolyase family protein</fullName>
    </submittedName>
    <submittedName>
        <fullName evidence="5">Allophanate hydrolase subunit 2 family protein</fullName>
    </submittedName>
    <submittedName>
        <fullName evidence="19">Biotin-dependent carboxylase uncharacterized domain</fullName>
    </submittedName>
    <submittedName>
        <fullName evidence="7">Biotin-dependent carboxyltransferase family protein</fullName>
    </submittedName>
</protein>
<dbReference type="EMBL" id="RTCG01000047">
    <property type="protein sequence ID" value="MJE24597.1"/>
    <property type="molecule type" value="Genomic_DNA"/>
</dbReference>
<evidence type="ECO:0000313" key="8">
    <source>
        <dbReference type="EMBL" id="ECB5914326.1"/>
    </source>
</evidence>
<reference evidence="18" key="8">
    <citation type="submission" date="2019-10" db="EMBL/GenBank/DDBJ databases">
        <authorList>
            <consortium name="NCBI Pathogen Detection Project"/>
        </authorList>
    </citation>
    <scope>NUCLEOTIDE SEQUENCE</scope>
    <source>
        <strain evidence="18">CAL-FD-2018-MI-1381-0006</strain>
    </source>
</reference>